<proteinExistence type="inferred from homology"/>
<name>A0A1M7YSB9_9VIBR</name>
<keyword evidence="2 9" id="KW-0813">Transport</keyword>
<accession>A0A1M7YSB9</accession>
<keyword evidence="4 9" id="KW-0812">Transmembrane</keyword>
<dbReference type="GO" id="GO:0008320">
    <property type="term" value="F:protein transmembrane transporter activity"/>
    <property type="evidence" value="ECO:0007669"/>
    <property type="project" value="UniProtKB-UniRule"/>
</dbReference>
<dbReference type="Gene3D" id="1.20.5.3310">
    <property type="match status" value="1"/>
</dbReference>
<evidence type="ECO:0000256" key="3">
    <source>
        <dbReference type="ARBA" id="ARBA00022475"/>
    </source>
</evidence>
<evidence type="ECO:0000256" key="7">
    <source>
        <dbReference type="ARBA" id="ARBA00023010"/>
    </source>
</evidence>
<dbReference type="GO" id="GO:0033281">
    <property type="term" value="C:TAT protein transport complex"/>
    <property type="evidence" value="ECO:0007669"/>
    <property type="project" value="UniProtKB-UniRule"/>
</dbReference>
<dbReference type="GO" id="GO:0043953">
    <property type="term" value="P:protein transport by the Tat complex"/>
    <property type="evidence" value="ECO:0007669"/>
    <property type="project" value="UniProtKB-UniRule"/>
</dbReference>
<keyword evidence="3 9" id="KW-1003">Cell membrane</keyword>
<reference evidence="14" key="1">
    <citation type="submission" date="2016-12" db="EMBL/GenBank/DDBJ databases">
        <authorList>
            <person name="Rodrigo-Torres L."/>
            <person name="Arahal R.D."/>
            <person name="Lucena T."/>
        </authorList>
    </citation>
    <scope>NUCLEOTIDE SEQUENCE [LARGE SCALE GENOMIC DNA]</scope>
</reference>
<evidence type="ECO:0000256" key="8">
    <source>
        <dbReference type="ARBA" id="ARBA00023136"/>
    </source>
</evidence>
<dbReference type="PANTHER" id="PTHR33162:SF1">
    <property type="entry name" value="SEC-INDEPENDENT PROTEIN TRANSLOCASE PROTEIN TATA, CHLOROPLASTIC"/>
    <property type="match status" value="1"/>
</dbReference>
<feature type="region of interest" description="Disordered" evidence="11">
    <location>
        <begin position="95"/>
        <end position="119"/>
    </location>
</feature>
<evidence type="ECO:0000256" key="2">
    <source>
        <dbReference type="ARBA" id="ARBA00022448"/>
    </source>
</evidence>
<evidence type="ECO:0000313" key="14">
    <source>
        <dbReference type="Proteomes" id="UP000184600"/>
    </source>
</evidence>
<dbReference type="InterPro" id="IPR003369">
    <property type="entry name" value="TatA/B/E"/>
</dbReference>
<evidence type="ECO:0000256" key="11">
    <source>
        <dbReference type="SAM" id="MobiDB-lite"/>
    </source>
</evidence>
<keyword evidence="6 9" id="KW-1133">Transmembrane helix</keyword>
<dbReference type="HAMAP" id="MF_00237">
    <property type="entry name" value="TatB"/>
    <property type="match status" value="1"/>
</dbReference>
<dbReference type="PANTHER" id="PTHR33162">
    <property type="entry name" value="SEC-INDEPENDENT PROTEIN TRANSLOCASE PROTEIN TATA, CHLOROPLASTIC"/>
    <property type="match status" value="1"/>
</dbReference>
<keyword evidence="7 9" id="KW-0811">Translocation</keyword>
<keyword evidence="5 9" id="KW-0653">Protein transport</keyword>
<evidence type="ECO:0000313" key="13">
    <source>
        <dbReference type="EMBL" id="SHO55513.1"/>
    </source>
</evidence>
<keyword evidence="8 9" id="KW-0472">Membrane</keyword>
<evidence type="ECO:0000256" key="4">
    <source>
        <dbReference type="ARBA" id="ARBA00022692"/>
    </source>
</evidence>
<sequence>MFDIGFWELVLIFVVALVVLGPERMPSAIRSVGRFVRTARQMANSVKDELNRELELNQIQEDLRNAEQTIKKKASEFESSVDQVKETVNDAVERENAALVPDSENLSDASTATEKKPES</sequence>
<evidence type="ECO:0000256" key="10">
    <source>
        <dbReference type="SAM" id="Coils"/>
    </source>
</evidence>
<dbReference type="EMBL" id="FRFG01000015">
    <property type="protein sequence ID" value="SHO55513.1"/>
    <property type="molecule type" value="Genomic_DNA"/>
</dbReference>
<protein>
    <recommendedName>
        <fullName evidence="9">Sec-independent protein translocase protein TatB</fullName>
    </recommendedName>
</protein>
<evidence type="ECO:0000256" key="9">
    <source>
        <dbReference type="HAMAP-Rule" id="MF_00237"/>
    </source>
</evidence>
<keyword evidence="10" id="KW-0175">Coiled coil</keyword>
<evidence type="ECO:0000256" key="12">
    <source>
        <dbReference type="SAM" id="Phobius"/>
    </source>
</evidence>
<dbReference type="InterPro" id="IPR018448">
    <property type="entry name" value="TatB"/>
</dbReference>
<evidence type="ECO:0000256" key="6">
    <source>
        <dbReference type="ARBA" id="ARBA00022989"/>
    </source>
</evidence>
<comment type="subunit">
    <text evidence="9">The Tat system comprises two distinct complexes: a TatABC complex, containing multiple copies of TatA, TatB and TatC subunits, and a separate TatA complex, containing only TatA subunits. Substrates initially bind to the TatABC complex, which probably triggers association of the separate TatA complex to form the active translocon.</text>
</comment>
<evidence type="ECO:0000256" key="5">
    <source>
        <dbReference type="ARBA" id="ARBA00022927"/>
    </source>
</evidence>
<dbReference type="NCBIfam" id="TIGR01410">
    <property type="entry name" value="tatB"/>
    <property type="match status" value="1"/>
</dbReference>
<dbReference type="AlphaFoldDB" id="A0A1M7YSB9"/>
<keyword evidence="14" id="KW-1185">Reference proteome</keyword>
<comment type="function">
    <text evidence="9">Part of the twin-arginine translocation (Tat) system that transports large folded proteins containing a characteristic twin-arginine motif in their signal peptide across membranes. Together with TatC, TatB is part of a receptor directly interacting with Tat signal peptides. TatB may form an oligomeric binding site that transiently accommodates folded Tat precursor proteins before their translocation.</text>
</comment>
<feature type="transmembrane region" description="Helical" evidence="12">
    <location>
        <begin position="6"/>
        <end position="22"/>
    </location>
</feature>
<comment type="subcellular location">
    <subcellularLocation>
        <location evidence="9">Cell membrane</location>
        <topology evidence="9">Single-pass membrane protein</topology>
    </subcellularLocation>
    <subcellularLocation>
        <location evidence="1">Membrane</location>
        <topology evidence="1">Single-pass membrane protein</topology>
    </subcellularLocation>
</comment>
<comment type="similarity">
    <text evidence="9">Belongs to the TatB family.</text>
</comment>
<feature type="coiled-coil region" evidence="10">
    <location>
        <begin position="49"/>
        <end position="76"/>
    </location>
</feature>
<dbReference type="Proteomes" id="UP000184600">
    <property type="component" value="Unassembled WGS sequence"/>
</dbReference>
<dbReference type="PRINTS" id="PR01506">
    <property type="entry name" value="TATBPROTEIN"/>
</dbReference>
<organism evidence="13 14">
    <name type="scientific">Vibrio quintilis</name>
    <dbReference type="NCBI Taxonomy" id="1117707"/>
    <lineage>
        <taxon>Bacteria</taxon>
        <taxon>Pseudomonadati</taxon>
        <taxon>Pseudomonadota</taxon>
        <taxon>Gammaproteobacteria</taxon>
        <taxon>Vibrionales</taxon>
        <taxon>Vibrionaceae</taxon>
        <taxon>Vibrio</taxon>
    </lineage>
</organism>
<evidence type="ECO:0000256" key="1">
    <source>
        <dbReference type="ARBA" id="ARBA00004167"/>
    </source>
</evidence>
<dbReference type="STRING" id="1117707.VQ7734_01249"/>
<gene>
    <name evidence="9 13" type="primary">tatB</name>
    <name evidence="13" type="ORF">VQ7734_01249</name>
</gene>
<dbReference type="RefSeq" id="WP_073580579.1">
    <property type="nucleotide sequence ID" value="NZ_AP024897.1"/>
</dbReference>
<dbReference type="OrthoDB" id="9816005at2"/>
<dbReference type="Pfam" id="PF02416">
    <property type="entry name" value="TatA_B_E"/>
    <property type="match status" value="1"/>
</dbReference>